<feature type="transmembrane region" description="Helical" evidence="2">
    <location>
        <begin position="715"/>
        <end position="736"/>
    </location>
</feature>
<keyword evidence="2" id="KW-1133">Transmembrane helix</keyword>
<feature type="region of interest" description="Disordered" evidence="1">
    <location>
        <begin position="66"/>
        <end position="95"/>
    </location>
</feature>
<evidence type="ECO:0000256" key="1">
    <source>
        <dbReference type="SAM" id="MobiDB-lite"/>
    </source>
</evidence>
<dbReference type="SUPFAM" id="SSF55961">
    <property type="entry name" value="Bet v1-like"/>
    <property type="match status" value="1"/>
</dbReference>
<evidence type="ECO:0000256" key="2">
    <source>
        <dbReference type="SAM" id="Phobius"/>
    </source>
</evidence>
<feature type="transmembrane region" description="Helical" evidence="2">
    <location>
        <begin position="767"/>
        <end position="787"/>
    </location>
</feature>
<dbReference type="EMBL" id="BRXY01000462">
    <property type="protein sequence ID" value="GMH96201.1"/>
    <property type="molecule type" value="Genomic_DNA"/>
</dbReference>
<gene>
    <name evidence="3" type="ORF">TrST_g13193</name>
</gene>
<name>A0A9W7BTH5_9STRA</name>
<dbReference type="OrthoDB" id="193494at2759"/>
<dbReference type="Gene3D" id="3.30.530.20">
    <property type="match status" value="1"/>
</dbReference>
<protein>
    <submittedName>
        <fullName evidence="3">Uncharacterized protein</fullName>
    </submittedName>
</protein>
<feature type="compositionally biased region" description="Low complexity" evidence="1">
    <location>
        <begin position="73"/>
        <end position="84"/>
    </location>
</feature>
<dbReference type="InterPro" id="IPR023393">
    <property type="entry name" value="START-like_dom_sf"/>
</dbReference>
<dbReference type="AlphaFoldDB" id="A0A9W7BTH5"/>
<feature type="transmembrane region" description="Helical" evidence="2">
    <location>
        <begin position="808"/>
        <end position="827"/>
    </location>
</feature>
<keyword evidence="4" id="KW-1185">Reference proteome</keyword>
<reference evidence="4" key="1">
    <citation type="journal article" date="2023" name="Commun. Biol.">
        <title>Genome analysis of Parmales, the sister group of diatoms, reveals the evolutionary specialization of diatoms from phago-mixotrophs to photoautotrophs.</title>
        <authorList>
            <person name="Ban H."/>
            <person name="Sato S."/>
            <person name="Yoshikawa S."/>
            <person name="Yamada K."/>
            <person name="Nakamura Y."/>
            <person name="Ichinomiya M."/>
            <person name="Sato N."/>
            <person name="Blanc-Mathieu R."/>
            <person name="Endo H."/>
            <person name="Kuwata A."/>
            <person name="Ogata H."/>
        </authorList>
    </citation>
    <scope>NUCLEOTIDE SEQUENCE [LARGE SCALE GENOMIC DNA]</scope>
    <source>
        <strain evidence="4">NIES 3701</strain>
    </source>
</reference>
<feature type="transmembrane region" description="Helical" evidence="2">
    <location>
        <begin position="665"/>
        <end position="685"/>
    </location>
</feature>
<dbReference type="Proteomes" id="UP001165085">
    <property type="component" value="Unassembled WGS sequence"/>
</dbReference>
<evidence type="ECO:0000313" key="3">
    <source>
        <dbReference type="EMBL" id="GMH96201.1"/>
    </source>
</evidence>
<accession>A0A9W7BTH5</accession>
<keyword evidence="2" id="KW-0812">Transmembrane</keyword>
<comment type="caution">
    <text evidence="3">The sequence shown here is derived from an EMBL/GenBank/DDBJ whole genome shotgun (WGS) entry which is preliminary data.</text>
</comment>
<feature type="transmembrane region" description="Helical" evidence="2">
    <location>
        <begin position="847"/>
        <end position="865"/>
    </location>
</feature>
<organism evidence="3 4">
    <name type="scientific">Triparma strigata</name>
    <dbReference type="NCBI Taxonomy" id="1606541"/>
    <lineage>
        <taxon>Eukaryota</taxon>
        <taxon>Sar</taxon>
        <taxon>Stramenopiles</taxon>
        <taxon>Ochrophyta</taxon>
        <taxon>Bolidophyceae</taxon>
        <taxon>Parmales</taxon>
        <taxon>Triparmaceae</taxon>
        <taxon>Triparma</taxon>
    </lineage>
</organism>
<sequence length="988" mass="111486">MPSSPPPSVPLFSQAQIEVWLRSRVEQFVSENKGNGDADAEVCRDMMSSFLYFAQVNPLTDDSALVKGSQVKPDSPASMSPSSPKRSDGQKKFSSIGRILSDRAPTIRIRRIQIAPMMSQTSNSLSFLSSPEASQYIEKSNKDLDFENEKVLQMDNVVQRYTDEEDAMITSGLGLIDGMEMMMEMKGAISFRDFKTTFSATKFLKGYYNSKDGNIYGMSSYTARGDVSMVAARLTNYFIHCFNPAFAAGEETSLEDRFYLEVPNSHSAIYCQAFTFPAPMSDREAIVNIVWKRTSKKSIVISYHPLTSHPKVSNKDGDSVIRCSTQLVFHLTQLDDGTVETKMGFHINFGGNLPKFVVNRFIIPEFEQAVGHTQAYFGYSIFDPTKADGKLLGELLVNQIKTARKRGGWKKRADLGKVGVDEFLYCSVAMRELLPRHPWLRALLHEISLNQVKIAPTVKKVLSDMKDQDAINLAKGLSTIILSNLEASAAVDQWITQNAALEEFEEEHKWMRLFFVEIAQFNLNTSNLGLRLRVFGGALLSTVDLFTDVYMTIRFFNTEGDEGYGKINAILIGLTMFIQLLASYAQNKKSTKHFSQDAFCVLTGFKPALDAYKVGSGAEQHDHQVMSPLLEMSIFKSLETVFEAVPSSVVQVYALLSGKEKSLDAVISILVSAATIAFTSSMLTYDWDTSPAKRVSEPQFYGFIPDKALPRAVCFLSMMSLTFAHVLLLTSACALLALTNPNWLLLFLGVDMGIFYLYKIVRGDFFYWLNLAGFLRFITAILSRFGGKFMANFTMIMQGRHPQEMDGLSFAISVLTSVVGSFLSVYAYSNYYDEDEKIDGETLQTTLGSLVSIWFVSAVTFALVIKREYLHTFYSMETASAYNRKNFLHHKEDQDDKKKGVLSLHPDVYKAWGEELIKPWTIKNWNRWEEEKPAWFTDKWIEAVPNEYIPFEWRVKYKKTKGRVDDSQLQRRRGSISVRELVGGKGER</sequence>
<proteinExistence type="predicted"/>
<keyword evidence="2" id="KW-0472">Membrane</keyword>
<evidence type="ECO:0000313" key="4">
    <source>
        <dbReference type="Proteomes" id="UP001165085"/>
    </source>
</evidence>